<keyword evidence="9" id="KW-1133">Transmembrane helix</keyword>
<evidence type="ECO:0000256" key="8">
    <source>
        <dbReference type="ARBA" id="ARBA00023012"/>
    </source>
</evidence>
<feature type="transmembrane region" description="Helical" evidence="9">
    <location>
        <begin position="139"/>
        <end position="158"/>
    </location>
</feature>
<dbReference type="EC" id="2.7.13.3" evidence="2"/>
<evidence type="ECO:0000256" key="1">
    <source>
        <dbReference type="ARBA" id="ARBA00000085"/>
    </source>
</evidence>
<evidence type="ECO:0000313" key="11">
    <source>
        <dbReference type="EMBL" id="ORC24968.1"/>
    </source>
</evidence>
<reference evidence="11 12" key="1">
    <citation type="submission" date="2016-05" db="EMBL/GenBank/DDBJ databases">
        <title>Draft genome sequence of a porcine commensal Rothia nasimurium.</title>
        <authorList>
            <person name="Gaiser R.A."/>
            <person name="Van Baarlen P."/>
            <person name="Wells J.M."/>
        </authorList>
    </citation>
    <scope>NUCLEOTIDE SEQUENCE [LARGE SCALE GENOMIC DNA]</scope>
    <source>
        <strain evidence="11 12">PT-32</strain>
    </source>
</reference>
<dbReference type="GO" id="GO:0000155">
    <property type="term" value="F:phosphorelay sensor kinase activity"/>
    <property type="evidence" value="ECO:0007669"/>
    <property type="project" value="InterPro"/>
</dbReference>
<evidence type="ECO:0000256" key="3">
    <source>
        <dbReference type="ARBA" id="ARBA00022553"/>
    </source>
</evidence>
<keyword evidence="3" id="KW-0597">Phosphoprotein</keyword>
<dbReference type="Proteomes" id="UP000192359">
    <property type="component" value="Unassembled WGS sequence"/>
</dbReference>
<evidence type="ECO:0000259" key="10">
    <source>
        <dbReference type="Pfam" id="PF07730"/>
    </source>
</evidence>
<dbReference type="Gene3D" id="3.30.565.10">
    <property type="entry name" value="Histidine kinase-like ATPase, C-terminal domain"/>
    <property type="match status" value="1"/>
</dbReference>
<keyword evidence="5" id="KW-0547">Nucleotide-binding</keyword>
<keyword evidence="9" id="KW-0812">Transmembrane</keyword>
<comment type="caution">
    <text evidence="11">The sequence shown here is derived from an EMBL/GenBank/DDBJ whole genome shotgun (WGS) entry which is preliminary data.</text>
</comment>
<dbReference type="Pfam" id="PF07730">
    <property type="entry name" value="HisKA_3"/>
    <property type="match status" value="1"/>
</dbReference>
<feature type="transmembrane region" description="Helical" evidence="9">
    <location>
        <begin position="94"/>
        <end position="118"/>
    </location>
</feature>
<dbReference type="GO" id="GO:0046983">
    <property type="term" value="F:protein dimerization activity"/>
    <property type="evidence" value="ECO:0007669"/>
    <property type="project" value="InterPro"/>
</dbReference>
<dbReference type="GO" id="GO:0005524">
    <property type="term" value="F:ATP binding"/>
    <property type="evidence" value="ECO:0007669"/>
    <property type="project" value="UniProtKB-KW"/>
</dbReference>
<evidence type="ECO:0000256" key="7">
    <source>
        <dbReference type="ARBA" id="ARBA00022840"/>
    </source>
</evidence>
<feature type="transmembrane region" description="Helical" evidence="9">
    <location>
        <begin position="47"/>
        <end position="65"/>
    </location>
</feature>
<organism evidence="11 12">
    <name type="scientific">Rothia nasimurium</name>
    <dbReference type="NCBI Taxonomy" id="85336"/>
    <lineage>
        <taxon>Bacteria</taxon>
        <taxon>Bacillati</taxon>
        <taxon>Actinomycetota</taxon>
        <taxon>Actinomycetes</taxon>
        <taxon>Micrococcales</taxon>
        <taxon>Micrococcaceae</taxon>
        <taxon>Rothia</taxon>
    </lineage>
</organism>
<dbReference type="InterPro" id="IPR036890">
    <property type="entry name" value="HATPase_C_sf"/>
</dbReference>
<keyword evidence="7" id="KW-0067">ATP-binding</keyword>
<name>A0A1Y1RS93_9MICC</name>
<keyword evidence="6" id="KW-0418">Kinase</keyword>
<dbReference type="InterPro" id="IPR011712">
    <property type="entry name" value="Sig_transdc_His_kin_sub3_dim/P"/>
</dbReference>
<dbReference type="PANTHER" id="PTHR24421">
    <property type="entry name" value="NITRATE/NITRITE SENSOR PROTEIN NARX-RELATED"/>
    <property type="match status" value="1"/>
</dbReference>
<dbReference type="PANTHER" id="PTHR24421:SF10">
    <property type="entry name" value="NITRATE_NITRITE SENSOR PROTEIN NARQ"/>
    <property type="match status" value="1"/>
</dbReference>
<feature type="transmembrane region" description="Helical" evidence="9">
    <location>
        <begin position="72"/>
        <end position="88"/>
    </location>
</feature>
<dbReference type="SUPFAM" id="SSF55874">
    <property type="entry name" value="ATPase domain of HSP90 chaperone/DNA topoisomerase II/histidine kinase"/>
    <property type="match status" value="1"/>
</dbReference>
<protein>
    <recommendedName>
        <fullName evidence="2">histidine kinase</fullName>
        <ecNumber evidence="2">2.7.13.3</ecNumber>
    </recommendedName>
</protein>
<proteinExistence type="predicted"/>
<dbReference type="RefSeq" id="WP_180377777.1">
    <property type="nucleotide sequence ID" value="NZ_LXWF01000002.1"/>
</dbReference>
<comment type="catalytic activity">
    <reaction evidence="1">
        <text>ATP + protein L-histidine = ADP + protein N-phospho-L-histidine.</text>
        <dbReference type="EC" id="2.7.13.3"/>
    </reaction>
</comment>
<sequence>MTQLLHTLRSLPTARPSRAVRLATLLLSLATGTTGFFQAVSHPDGHLPLHIAFFALIALWAALYYTAYRHSVYALCALILLSSAYYNQVSALLAFYILASTFLFVLTGPLPGIFLLAISHTAGEAITAYALHQPFNSASLIFSLFLFIALPLALRISWEQKKILAQEYADYKEQVAESNRALARELHDTVARHISVIGLTTGQGLDATDPSGKDAALQTIEEHTHKALTDMRLLIRTTRGDTDPTALPQTSAPTINLTQTLTQARKDLTDHGFTLQENITITEADIPDGVRPTFHKLIQEICHNAKKYAQPGCTITVTAKPNLTGVTVTTSNPAAPSNPKKRTRGTGYGLVGIGERIRALGGTMHYGVTDTTWNLTVHLPLATA</sequence>
<keyword evidence="12" id="KW-1185">Reference proteome</keyword>
<evidence type="ECO:0000256" key="4">
    <source>
        <dbReference type="ARBA" id="ARBA00022679"/>
    </source>
</evidence>
<evidence type="ECO:0000256" key="9">
    <source>
        <dbReference type="SAM" id="Phobius"/>
    </source>
</evidence>
<keyword evidence="4" id="KW-0808">Transferase</keyword>
<feature type="domain" description="Signal transduction histidine kinase subgroup 3 dimerisation and phosphoacceptor" evidence="10">
    <location>
        <begin position="181"/>
        <end position="240"/>
    </location>
</feature>
<dbReference type="GO" id="GO:0016020">
    <property type="term" value="C:membrane"/>
    <property type="evidence" value="ECO:0007669"/>
    <property type="project" value="InterPro"/>
</dbReference>
<keyword evidence="9" id="KW-0472">Membrane</keyword>
<accession>A0A1Y1RS93</accession>
<dbReference type="EMBL" id="LXWF01000002">
    <property type="protein sequence ID" value="ORC24968.1"/>
    <property type="molecule type" value="Genomic_DNA"/>
</dbReference>
<evidence type="ECO:0000313" key="12">
    <source>
        <dbReference type="Proteomes" id="UP000192359"/>
    </source>
</evidence>
<dbReference type="InterPro" id="IPR050482">
    <property type="entry name" value="Sensor_HK_TwoCompSys"/>
</dbReference>
<dbReference type="AlphaFoldDB" id="A0A1Y1RS93"/>
<keyword evidence="8" id="KW-0902">Two-component regulatory system</keyword>
<dbReference type="Gene3D" id="1.20.5.1930">
    <property type="match status" value="1"/>
</dbReference>
<evidence type="ECO:0000256" key="5">
    <source>
        <dbReference type="ARBA" id="ARBA00022741"/>
    </source>
</evidence>
<evidence type="ECO:0000256" key="6">
    <source>
        <dbReference type="ARBA" id="ARBA00022777"/>
    </source>
</evidence>
<feature type="transmembrane region" description="Helical" evidence="9">
    <location>
        <begin position="20"/>
        <end position="41"/>
    </location>
</feature>
<gene>
    <name evidence="11" type="ORF">A7979_09045</name>
</gene>
<evidence type="ECO:0000256" key="2">
    <source>
        <dbReference type="ARBA" id="ARBA00012438"/>
    </source>
</evidence>